<evidence type="ECO:0000256" key="5">
    <source>
        <dbReference type="PROSITE-ProRule" id="PRU01091"/>
    </source>
</evidence>
<dbReference type="GO" id="GO:0032993">
    <property type="term" value="C:protein-DNA complex"/>
    <property type="evidence" value="ECO:0007669"/>
    <property type="project" value="TreeGrafter"/>
</dbReference>
<dbReference type="SUPFAM" id="SSF52172">
    <property type="entry name" value="CheY-like"/>
    <property type="match status" value="1"/>
</dbReference>
<dbReference type="SMART" id="SM00862">
    <property type="entry name" value="Trans_reg_C"/>
    <property type="match status" value="1"/>
</dbReference>
<dbReference type="Proteomes" id="UP000283872">
    <property type="component" value="Unassembled WGS sequence"/>
</dbReference>
<comment type="caution">
    <text evidence="9">The sequence shown here is derived from an EMBL/GenBank/DDBJ whole genome shotgun (WGS) entry which is preliminary data.</text>
</comment>
<feature type="domain" description="OmpR/PhoB-type" evidence="7">
    <location>
        <begin position="133"/>
        <end position="234"/>
    </location>
</feature>
<dbReference type="Pfam" id="PF00486">
    <property type="entry name" value="Trans_reg_C"/>
    <property type="match status" value="1"/>
</dbReference>
<dbReference type="GO" id="GO:0000976">
    <property type="term" value="F:transcription cis-regulatory region binding"/>
    <property type="evidence" value="ECO:0007669"/>
    <property type="project" value="TreeGrafter"/>
</dbReference>
<dbReference type="Proteomes" id="UP000261245">
    <property type="component" value="Unassembled WGS sequence"/>
</dbReference>
<dbReference type="Proteomes" id="UP000286211">
    <property type="component" value="Unassembled WGS sequence"/>
</dbReference>
<dbReference type="RefSeq" id="WP_117586081.1">
    <property type="nucleotide sequence ID" value="NZ_QRSU01000038.1"/>
</dbReference>
<evidence type="ECO:0000259" key="7">
    <source>
        <dbReference type="PROSITE" id="PS51755"/>
    </source>
</evidence>
<dbReference type="InterPro" id="IPR039420">
    <property type="entry name" value="WalR-like"/>
</dbReference>
<dbReference type="GO" id="GO:0006355">
    <property type="term" value="P:regulation of DNA-templated transcription"/>
    <property type="evidence" value="ECO:0007669"/>
    <property type="project" value="InterPro"/>
</dbReference>
<dbReference type="GO" id="GO:0000156">
    <property type="term" value="F:phosphorelay response regulator activity"/>
    <property type="evidence" value="ECO:0007669"/>
    <property type="project" value="TreeGrafter"/>
</dbReference>
<protein>
    <submittedName>
        <fullName evidence="9">DNA-binding response regulator</fullName>
    </submittedName>
</protein>
<organism evidence="9 12">
    <name type="scientific">Segatella copri</name>
    <dbReference type="NCBI Taxonomy" id="165179"/>
    <lineage>
        <taxon>Bacteria</taxon>
        <taxon>Pseudomonadati</taxon>
        <taxon>Bacteroidota</taxon>
        <taxon>Bacteroidia</taxon>
        <taxon>Bacteroidales</taxon>
        <taxon>Prevotellaceae</taxon>
        <taxon>Segatella</taxon>
    </lineage>
</organism>
<dbReference type="Gene3D" id="1.10.10.10">
    <property type="entry name" value="Winged helix-like DNA-binding domain superfamily/Winged helix DNA-binding domain"/>
    <property type="match status" value="1"/>
</dbReference>
<dbReference type="InterPro" id="IPR001867">
    <property type="entry name" value="OmpR/PhoB-type_DNA-bd"/>
</dbReference>
<evidence type="ECO:0000313" key="13">
    <source>
        <dbReference type="Proteomes" id="UP000286211"/>
    </source>
</evidence>
<reference evidence="11 12" key="1">
    <citation type="submission" date="2018-08" db="EMBL/GenBank/DDBJ databases">
        <title>A genome reference for cultivated species of the human gut microbiota.</title>
        <authorList>
            <person name="Zou Y."/>
            <person name="Xue W."/>
            <person name="Luo G."/>
        </authorList>
    </citation>
    <scope>NUCLEOTIDE SEQUENCE [LARGE SCALE GENOMIC DNA]</scope>
    <source>
        <strain evidence="9 12">AF24-12</strain>
        <strain evidence="10 13">AF46-2NS</strain>
        <strain evidence="8 11">OM06-11</strain>
    </source>
</reference>
<gene>
    <name evidence="10" type="ORF">DW079_05555</name>
    <name evidence="9" type="ORF">DWY11_05070</name>
    <name evidence="8" type="ORF">DXB80_09225</name>
</gene>
<evidence type="ECO:0000256" key="3">
    <source>
        <dbReference type="ARBA" id="ARBA00023125"/>
    </source>
</evidence>
<dbReference type="Pfam" id="PF00072">
    <property type="entry name" value="Response_reg"/>
    <property type="match status" value="1"/>
</dbReference>
<evidence type="ECO:0000256" key="2">
    <source>
        <dbReference type="ARBA" id="ARBA00023012"/>
    </source>
</evidence>
<accession>A0A3E5EBY1</accession>
<evidence type="ECO:0000313" key="12">
    <source>
        <dbReference type="Proteomes" id="UP000283872"/>
    </source>
</evidence>
<evidence type="ECO:0000313" key="9">
    <source>
        <dbReference type="EMBL" id="RGS17194.1"/>
    </source>
</evidence>
<dbReference type="EMBL" id="QSUC01000023">
    <property type="protein sequence ID" value="RGN08453.1"/>
    <property type="molecule type" value="Genomic_DNA"/>
</dbReference>
<name>A0A3E5EBY1_9BACT</name>
<dbReference type="InterPro" id="IPR001789">
    <property type="entry name" value="Sig_transdc_resp-reg_receiver"/>
</dbReference>
<dbReference type="PANTHER" id="PTHR48111">
    <property type="entry name" value="REGULATOR OF RPOS"/>
    <property type="match status" value="1"/>
</dbReference>
<dbReference type="InterPro" id="IPR036388">
    <property type="entry name" value="WH-like_DNA-bd_sf"/>
</dbReference>
<dbReference type="PROSITE" id="PS51755">
    <property type="entry name" value="OMPR_PHOB"/>
    <property type="match status" value="1"/>
</dbReference>
<evidence type="ECO:0000313" key="10">
    <source>
        <dbReference type="EMBL" id="RHK11099.1"/>
    </source>
</evidence>
<evidence type="ECO:0000313" key="11">
    <source>
        <dbReference type="Proteomes" id="UP000261245"/>
    </source>
</evidence>
<dbReference type="CDD" id="cd00156">
    <property type="entry name" value="REC"/>
    <property type="match status" value="1"/>
</dbReference>
<keyword evidence="1 4" id="KW-0597">Phosphoprotein</keyword>
<dbReference type="InterPro" id="IPR011006">
    <property type="entry name" value="CheY-like_superfamily"/>
</dbReference>
<dbReference type="PANTHER" id="PTHR48111:SF40">
    <property type="entry name" value="PHOSPHATE REGULON TRANSCRIPTIONAL REGULATORY PROTEIN PHOB"/>
    <property type="match status" value="1"/>
</dbReference>
<evidence type="ECO:0000313" key="8">
    <source>
        <dbReference type="EMBL" id="RGN08453.1"/>
    </source>
</evidence>
<dbReference type="PROSITE" id="PS50110">
    <property type="entry name" value="RESPONSE_REGULATORY"/>
    <property type="match status" value="1"/>
</dbReference>
<sequence>MANTKLLLVEDDENLAYMEKSCFEDIIGGYEVKTTVNGKEGLKVWQDFQPDVIVSDIDMPIMDGIEMVKKIREVDGKTIILFTTGLTSPKDLKAGYAAGANNYVKKPFIPEELDAHIHSLLQLKAGARSENASNQIKLGKYILDADHATLKDTQDGKQKMLTAREAKILELLAVNKNEVVRREAVLSRFWGVEDKDYFASRSLDVFIKKIRTALEDEPGVELKTIRGVGFKLIAE</sequence>
<dbReference type="GO" id="GO:0005829">
    <property type="term" value="C:cytosol"/>
    <property type="evidence" value="ECO:0007669"/>
    <property type="project" value="TreeGrafter"/>
</dbReference>
<dbReference type="EMBL" id="QRVA01000008">
    <property type="protein sequence ID" value="RGS17194.1"/>
    <property type="molecule type" value="Genomic_DNA"/>
</dbReference>
<dbReference type="AlphaFoldDB" id="A0A3E5EBY1"/>
<dbReference type="Gene3D" id="3.40.50.2300">
    <property type="match status" value="1"/>
</dbReference>
<evidence type="ECO:0000256" key="4">
    <source>
        <dbReference type="PROSITE-ProRule" id="PRU00169"/>
    </source>
</evidence>
<dbReference type="SMART" id="SM00448">
    <property type="entry name" value="REC"/>
    <property type="match status" value="1"/>
</dbReference>
<dbReference type="EMBL" id="QRNB01000021">
    <property type="protein sequence ID" value="RHK11099.1"/>
    <property type="molecule type" value="Genomic_DNA"/>
</dbReference>
<keyword evidence="2" id="KW-0902">Two-component regulatory system</keyword>
<feature type="modified residue" description="4-aspartylphosphate" evidence="4">
    <location>
        <position position="56"/>
    </location>
</feature>
<dbReference type="CDD" id="cd00383">
    <property type="entry name" value="trans_reg_C"/>
    <property type="match status" value="1"/>
</dbReference>
<feature type="domain" description="Response regulatory" evidence="6">
    <location>
        <begin position="5"/>
        <end position="121"/>
    </location>
</feature>
<evidence type="ECO:0000256" key="1">
    <source>
        <dbReference type="ARBA" id="ARBA00022553"/>
    </source>
</evidence>
<evidence type="ECO:0000259" key="6">
    <source>
        <dbReference type="PROSITE" id="PS50110"/>
    </source>
</evidence>
<feature type="DNA-binding region" description="OmpR/PhoB-type" evidence="5">
    <location>
        <begin position="133"/>
        <end position="234"/>
    </location>
</feature>
<keyword evidence="3 5" id="KW-0238">DNA-binding</keyword>
<proteinExistence type="predicted"/>